<reference evidence="1" key="1">
    <citation type="submission" date="2022-08" db="EMBL/GenBank/DDBJ databases">
        <authorList>
            <consortium name="DOE Joint Genome Institute"/>
            <person name="Min B."/>
            <person name="Riley R."/>
            <person name="Sierra-Patev S."/>
            <person name="Naranjo-Ortiz M."/>
            <person name="Looney B."/>
            <person name="Konkel Z."/>
            <person name="Slot J.C."/>
            <person name="Sakamoto Y."/>
            <person name="Steenwyk J.L."/>
            <person name="Rokas A."/>
            <person name="Carro J."/>
            <person name="Camarero S."/>
            <person name="Ferreira P."/>
            <person name="Molpeceres G."/>
            <person name="Ruiz-Duenas F.J."/>
            <person name="Serrano A."/>
            <person name="Henrissat B."/>
            <person name="Drula E."/>
            <person name="Hughes K.W."/>
            <person name="Mata J.L."/>
            <person name="Ishikawa N.K."/>
            <person name="Vargas-Isla R."/>
            <person name="Ushijima S."/>
            <person name="Smith C.A."/>
            <person name="Ahrendt S."/>
            <person name="Andreopoulos W."/>
            <person name="He G."/>
            <person name="Labutti K."/>
            <person name="Lipzen A."/>
            <person name="Ng V."/>
            <person name="Sandor L."/>
            <person name="Barry K."/>
            <person name="Martinez A.T."/>
            <person name="Xiao Y."/>
            <person name="Gibbons J.G."/>
            <person name="Terashima K."/>
            <person name="Hibbett D.S."/>
            <person name="Grigoriev I.V."/>
        </authorList>
    </citation>
    <scope>NUCLEOTIDE SEQUENCE</scope>
    <source>
        <strain evidence="1">TFB9207</strain>
    </source>
</reference>
<gene>
    <name evidence="1" type="ORF">F5878DRAFT_531113</name>
</gene>
<protein>
    <submittedName>
        <fullName evidence="1">Uncharacterized protein</fullName>
    </submittedName>
</protein>
<proteinExistence type="predicted"/>
<evidence type="ECO:0000313" key="1">
    <source>
        <dbReference type="EMBL" id="KAJ3841747.1"/>
    </source>
</evidence>
<sequence>MSAHVATSCRPIAIQMTPNLTTFTLPTIEKGRFAFARIQGEICLVQVSSLTPAQSPLTTVDVKIFRHEFITIFRLTSTTTLHPSDIKVIEFIDDQLVCYEEEKGTVFLAKNVMERLRKLTLPVFPIAPRRVTRPTSWRY</sequence>
<evidence type="ECO:0000313" key="2">
    <source>
        <dbReference type="Proteomes" id="UP001163846"/>
    </source>
</evidence>
<accession>A0AA38PF24</accession>
<dbReference type="AlphaFoldDB" id="A0AA38PF24"/>
<dbReference type="EMBL" id="MU806029">
    <property type="protein sequence ID" value="KAJ3841747.1"/>
    <property type="molecule type" value="Genomic_DNA"/>
</dbReference>
<dbReference type="Proteomes" id="UP001163846">
    <property type="component" value="Unassembled WGS sequence"/>
</dbReference>
<organism evidence="1 2">
    <name type="scientific">Lentinula raphanica</name>
    <dbReference type="NCBI Taxonomy" id="153919"/>
    <lineage>
        <taxon>Eukaryota</taxon>
        <taxon>Fungi</taxon>
        <taxon>Dikarya</taxon>
        <taxon>Basidiomycota</taxon>
        <taxon>Agaricomycotina</taxon>
        <taxon>Agaricomycetes</taxon>
        <taxon>Agaricomycetidae</taxon>
        <taxon>Agaricales</taxon>
        <taxon>Marasmiineae</taxon>
        <taxon>Omphalotaceae</taxon>
        <taxon>Lentinula</taxon>
    </lineage>
</organism>
<name>A0AA38PF24_9AGAR</name>
<keyword evidence="2" id="KW-1185">Reference proteome</keyword>
<comment type="caution">
    <text evidence="1">The sequence shown here is derived from an EMBL/GenBank/DDBJ whole genome shotgun (WGS) entry which is preliminary data.</text>
</comment>